<organism evidence="1 2">
    <name type="scientific">Lasius niger</name>
    <name type="common">Black garden ant</name>
    <dbReference type="NCBI Taxonomy" id="67767"/>
    <lineage>
        <taxon>Eukaryota</taxon>
        <taxon>Metazoa</taxon>
        <taxon>Ecdysozoa</taxon>
        <taxon>Arthropoda</taxon>
        <taxon>Hexapoda</taxon>
        <taxon>Insecta</taxon>
        <taxon>Pterygota</taxon>
        <taxon>Neoptera</taxon>
        <taxon>Endopterygota</taxon>
        <taxon>Hymenoptera</taxon>
        <taxon>Apocrita</taxon>
        <taxon>Aculeata</taxon>
        <taxon>Formicoidea</taxon>
        <taxon>Formicidae</taxon>
        <taxon>Formicinae</taxon>
        <taxon>Lasius</taxon>
        <taxon>Lasius</taxon>
    </lineage>
</organism>
<name>A0A0J7JTF0_LASNI</name>
<dbReference type="PaxDb" id="67767-A0A0J7JTF0"/>
<sequence>MRFTAQIVQKIDTGDQAQKGITIDDDRHMAAFEYRQQGLDRRMHIELMQIANHRGGNRVAKPRLVRLHMQEQVRLVQNADDFLIFDHRQLRDIIELHPTIRRSERLLGPDYHGITQGIGAHQ</sequence>
<dbReference type="Proteomes" id="UP000036403">
    <property type="component" value="Unassembled WGS sequence"/>
</dbReference>
<keyword evidence="2" id="KW-1185">Reference proteome</keyword>
<dbReference type="EMBL" id="LBMM01035059">
    <property type="protein sequence ID" value="KMQ81487.1"/>
    <property type="molecule type" value="Genomic_DNA"/>
</dbReference>
<gene>
    <name evidence="1" type="ORF">RF55_26182</name>
</gene>
<evidence type="ECO:0000313" key="2">
    <source>
        <dbReference type="Proteomes" id="UP000036403"/>
    </source>
</evidence>
<dbReference type="AlphaFoldDB" id="A0A0J7JTF0"/>
<accession>A0A0J7JTF0</accession>
<evidence type="ECO:0000313" key="1">
    <source>
        <dbReference type="EMBL" id="KMQ81487.1"/>
    </source>
</evidence>
<proteinExistence type="predicted"/>
<comment type="caution">
    <text evidence="1">The sequence shown here is derived from an EMBL/GenBank/DDBJ whole genome shotgun (WGS) entry which is preliminary data.</text>
</comment>
<reference evidence="1 2" key="1">
    <citation type="submission" date="2015-04" db="EMBL/GenBank/DDBJ databases">
        <title>Lasius niger genome sequencing.</title>
        <authorList>
            <person name="Konorov E.A."/>
            <person name="Nikitin M.A."/>
            <person name="Kirill M.V."/>
            <person name="Chang P."/>
        </authorList>
    </citation>
    <scope>NUCLEOTIDE SEQUENCE [LARGE SCALE GENOMIC DNA]</scope>
    <source>
        <tissue evidence="1">Whole</tissue>
    </source>
</reference>
<protein>
    <submittedName>
        <fullName evidence="1">Uncharacterized protein</fullName>
    </submittedName>
</protein>